<dbReference type="Proteomes" id="UP000556329">
    <property type="component" value="Unassembled WGS sequence"/>
</dbReference>
<keyword evidence="2" id="KW-1185">Reference proteome</keyword>
<gene>
    <name evidence="1" type="ORF">HNQ71_006918</name>
</gene>
<dbReference type="RefSeq" id="WP_246462478.1">
    <property type="nucleotide sequence ID" value="NZ_JACHEF010000016.1"/>
</dbReference>
<accession>A0A841PVH9</accession>
<organism evidence="1 2">
    <name type="scientific">Mesorhizobium sangaii</name>
    <dbReference type="NCBI Taxonomy" id="505389"/>
    <lineage>
        <taxon>Bacteria</taxon>
        <taxon>Pseudomonadati</taxon>
        <taxon>Pseudomonadota</taxon>
        <taxon>Alphaproteobacteria</taxon>
        <taxon>Hyphomicrobiales</taxon>
        <taxon>Phyllobacteriaceae</taxon>
        <taxon>Mesorhizobium</taxon>
    </lineage>
</organism>
<dbReference type="Gene3D" id="3.30.450.20">
    <property type="entry name" value="PAS domain"/>
    <property type="match status" value="1"/>
</dbReference>
<dbReference type="EMBL" id="JACHEF010000016">
    <property type="protein sequence ID" value="MBB6414209.1"/>
    <property type="molecule type" value="Genomic_DNA"/>
</dbReference>
<name>A0A841PVH9_9HYPH</name>
<reference evidence="1 2" key="1">
    <citation type="submission" date="2020-08" db="EMBL/GenBank/DDBJ databases">
        <title>Genomic Encyclopedia of Type Strains, Phase IV (KMG-IV): sequencing the most valuable type-strain genomes for metagenomic binning, comparative biology and taxonomic classification.</title>
        <authorList>
            <person name="Goeker M."/>
        </authorList>
    </citation>
    <scope>NUCLEOTIDE SEQUENCE [LARGE SCALE GENOMIC DNA]</scope>
    <source>
        <strain evidence="1 2">DSM 100039</strain>
    </source>
</reference>
<sequence length="74" mass="8026">MSSVVAKSEEQKDAEAEVEGFQDDLGPFVVAAETTRMAMVFTDAKEPGNPIIFANDAFLALTEYARDEVSHSIS</sequence>
<proteinExistence type="predicted"/>
<dbReference type="AlphaFoldDB" id="A0A841PVH9"/>
<evidence type="ECO:0000313" key="1">
    <source>
        <dbReference type="EMBL" id="MBB6414209.1"/>
    </source>
</evidence>
<evidence type="ECO:0000313" key="2">
    <source>
        <dbReference type="Proteomes" id="UP000556329"/>
    </source>
</evidence>
<comment type="caution">
    <text evidence="1">The sequence shown here is derived from an EMBL/GenBank/DDBJ whole genome shotgun (WGS) entry which is preliminary data.</text>
</comment>
<protein>
    <submittedName>
        <fullName evidence="1">PAS domain-containing protein</fullName>
    </submittedName>
</protein>